<keyword evidence="4" id="KW-1133">Transmembrane helix</keyword>
<dbReference type="PANTHER" id="PTHR10559">
    <property type="entry name" value="TRANSCOBALAMIN-1/GASTRIC INTRINSIC FACTOR"/>
    <property type="match status" value="1"/>
</dbReference>
<evidence type="ECO:0000256" key="3">
    <source>
        <dbReference type="SAM" id="MobiDB-lite"/>
    </source>
</evidence>
<keyword evidence="4" id="KW-0812">Transmembrane</keyword>
<keyword evidence="4" id="KW-0472">Membrane</keyword>
<feature type="compositionally biased region" description="Pro residues" evidence="3">
    <location>
        <begin position="196"/>
        <end position="206"/>
    </location>
</feature>
<dbReference type="InterPro" id="IPR008930">
    <property type="entry name" value="Terpenoid_cyclase/PrenylTrfase"/>
</dbReference>
<keyword evidence="2" id="KW-0677">Repeat</keyword>
<dbReference type="InterPro" id="IPR032696">
    <property type="entry name" value="SQ_cyclase_C"/>
</dbReference>
<evidence type="ECO:0000256" key="2">
    <source>
        <dbReference type="ARBA" id="ARBA00022737"/>
    </source>
</evidence>
<feature type="domain" description="Squalene cyclase C-terminal" evidence="6">
    <location>
        <begin position="669"/>
        <end position="773"/>
    </location>
</feature>
<dbReference type="PROSITE" id="PS51318">
    <property type="entry name" value="TAT"/>
    <property type="match status" value="1"/>
</dbReference>
<dbReference type="InterPro" id="IPR051588">
    <property type="entry name" value="Cobalamin_Transport"/>
</dbReference>
<dbReference type="CDD" id="cd00688">
    <property type="entry name" value="ISOPREN_C2_like"/>
    <property type="match status" value="1"/>
</dbReference>
<dbReference type="InterPro" id="IPR001330">
    <property type="entry name" value="Prenyltrans"/>
</dbReference>
<dbReference type="Gene3D" id="1.50.10.20">
    <property type="match status" value="3"/>
</dbReference>
<feature type="region of interest" description="Disordered" evidence="3">
    <location>
        <begin position="832"/>
        <end position="877"/>
    </location>
</feature>
<feature type="domain" description="Prenyltransferase alpha-alpha toroid" evidence="5">
    <location>
        <begin position="449"/>
        <end position="499"/>
    </location>
</feature>
<dbReference type="Proteomes" id="UP001596200">
    <property type="component" value="Unassembled WGS sequence"/>
</dbReference>
<accession>A0ABW1GJE4</accession>
<evidence type="ECO:0000256" key="1">
    <source>
        <dbReference type="ARBA" id="ARBA00022723"/>
    </source>
</evidence>
<evidence type="ECO:0000259" key="5">
    <source>
        <dbReference type="Pfam" id="PF00432"/>
    </source>
</evidence>
<dbReference type="RefSeq" id="WP_344513997.1">
    <property type="nucleotide sequence ID" value="NZ_BAAATU010000028.1"/>
</dbReference>
<dbReference type="PANTHER" id="PTHR10559:SF18">
    <property type="entry name" value="TRANSCOBALAMIN II"/>
    <property type="match status" value="1"/>
</dbReference>
<evidence type="ECO:0000256" key="4">
    <source>
        <dbReference type="SAM" id="Phobius"/>
    </source>
</evidence>
<feature type="region of interest" description="Disordered" evidence="3">
    <location>
        <begin position="172"/>
        <end position="209"/>
    </location>
</feature>
<name>A0ABW1GJE4_9ACTN</name>
<dbReference type="Pfam" id="PF00432">
    <property type="entry name" value="Prenyltrans"/>
    <property type="match status" value="1"/>
</dbReference>
<keyword evidence="8" id="KW-1185">Reference proteome</keyword>
<feature type="transmembrane region" description="Helical" evidence="4">
    <location>
        <begin position="884"/>
        <end position="904"/>
    </location>
</feature>
<organism evidence="7 8">
    <name type="scientific">Streptomyces pulveraceus</name>
    <dbReference type="NCBI Taxonomy" id="68258"/>
    <lineage>
        <taxon>Bacteria</taxon>
        <taxon>Bacillati</taxon>
        <taxon>Actinomycetota</taxon>
        <taxon>Actinomycetes</taxon>
        <taxon>Kitasatosporales</taxon>
        <taxon>Streptomycetaceae</taxon>
        <taxon>Streptomyces</taxon>
    </lineage>
</organism>
<dbReference type="EMBL" id="JBHSPU010000010">
    <property type="protein sequence ID" value="MFC5913732.1"/>
    <property type="molecule type" value="Genomic_DNA"/>
</dbReference>
<proteinExistence type="predicted"/>
<reference evidence="8" key="1">
    <citation type="journal article" date="2019" name="Int. J. Syst. Evol. Microbiol.">
        <title>The Global Catalogue of Microorganisms (GCM) 10K type strain sequencing project: providing services to taxonomists for standard genome sequencing and annotation.</title>
        <authorList>
            <consortium name="The Broad Institute Genomics Platform"/>
            <consortium name="The Broad Institute Genome Sequencing Center for Infectious Disease"/>
            <person name="Wu L."/>
            <person name="Ma J."/>
        </authorList>
    </citation>
    <scope>NUCLEOTIDE SEQUENCE [LARGE SCALE GENOMIC DNA]</scope>
    <source>
        <strain evidence="8">JCM 4147</strain>
    </source>
</reference>
<evidence type="ECO:0000313" key="7">
    <source>
        <dbReference type="EMBL" id="MFC5913732.1"/>
    </source>
</evidence>
<dbReference type="Pfam" id="PF13243">
    <property type="entry name" value="SQHop_cyclase_C"/>
    <property type="match status" value="1"/>
</dbReference>
<comment type="caution">
    <text evidence="7">The sequence shown here is derived from an EMBL/GenBank/DDBJ whole genome shotgun (WGS) entry which is preliminary data.</text>
</comment>
<protein>
    <submittedName>
        <fullName evidence="7">Prenyltransferase/squalene oxidase repeat-containing protein</fullName>
    </submittedName>
</protein>
<feature type="compositionally biased region" description="Gly residues" evidence="3">
    <location>
        <begin position="864"/>
        <end position="877"/>
    </location>
</feature>
<keyword evidence="1" id="KW-0479">Metal-binding</keyword>
<dbReference type="SUPFAM" id="SSF48239">
    <property type="entry name" value="Terpenoid cyclases/Protein prenyltransferases"/>
    <property type="match status" value="3"/>
</dbReference>
<evidence type="ECO:0000259" key="6">
    <source>
        <dbReference type="Pfam" id="PF13243"/>
    </source>
</evidence>
<sequence>MVTDQQPRRRTSGRRALLSLLAAFFLTLGAGVAFLSASPASAGPVDRCTATTGAVVAVDFGPFGGPVVRGCDTTPTTGYALLHEGGFSTTGTVHDGDGFICRIGNGSFDAGTEYPTPDKEDCVLTPQATAYWSYWIASPGQKNWTYSPLGAMSRTLEDGDVDAWVFGGTDVGGTTGKPTFSPDDVRARGGATTPDPTDPTGPPTVPPGSVDVAAATRWVTGMLTDQERVVDEGATAPDHLLTTEAVYALAGARSKSPAVQKAAAFLAQPAQTNAYAYPAGEDGMPDASAAARLALVAEATGRDPRAFGGHDLLGDLVKYVCPRDVGDGEAVPGCLTKGDFRTTGQADAQAMAVIALLNGGVTPPADAVTRLTGLQCEDGGFTGILIRAGEWCDSDAASTGLITLALKRAGGHDAVVAKARAHLVKSQLPNGAWPSASYLTTGSAGPTGWAAQALRALGDTARADAGVSWLSRQQLPGGGFGFEEGETEPRLFATAPAVVAGAGSDLVALTTKKADPPATEPPAGEGPDLKKGSAYLTDHKRLIQGHYYENAPGSGFADFGMTIDGAYALAATGTDNTALRTIVDFLDKGGKDGKGRGIHDWTMIGTKYAGGGFLGKTAVLAEAVGRDPRDFGGQDLIGALAKAVCPAKTPTPRPCAAKGNYTYATSVFSQSLGVMAQVRAGETAAAAEPIAYLKSLQEPSGAWPSLIGEKSDAEVDSTAMAAMTLDLLPDAASQAAVDKALAWLAGRQLADGGFPGASGNSVNSAALAVQGLSLDATKYAGGIAKARKFLASQQNADGGFNVVKGGQPGSDVRASTQAVGGATGISFGTLARSLDGTAPEPTPSGSGRPSGAPTPPEIVTPGEETGGTGAAGGPGPGGALASTGVQVGGLAAAAVVLVLGGWAATRAARRRRAAPGSAA</sequence>
<gene>
    <name evidence="7" type="ORF">ACFP1B_09895</name>
</gene>
<evidence type="ECO:0000313" key="8">
    <source>
        <dbReference type="Proteomes" id="UP001596200"/>
    </source>
</evidence>
<dbReference type="InterPro" id="IPR006311">
    <property type="entry name" value="TAT_signal"/>
</dbReference>